<name>A0A0F5K401_9BURK</name>
<feature type="region of interest" description="Disordered" evidence="2">
    <location>
        <begin position="381"/>
        <end position="401"/>
    </location>
</feature>
<feature type="coiled-coil region" evidence="1">
    <location>
        <begin position="125"/>
        <end position="152"/>
    </location>
</feature>
<comment type="caution">
    <text evidence="3">The sequence shown here is derived from an EMBL/GenBank/DDBJ whole genome shotgun (WGS) entry which is preliminary data.</text>
</comment>
<proteinExistence type="predicted"/>
<dbReference type="PATRIC" id="fig|28092.6.peg.919"/>
<sequence length="465" mass="53389">MAESDFYALSRFSVSIPAEAGAIRLRGVVQNDWLCVPRALGNDPLDFSAMYADALEQLKESIDTDKDWPMLKIGLIDKIFRRLRDLAKAEARGANDEEEHAFDRYSSLREHAITTIFSLFNMAFIARYGEKEKEIADAIERLRQNNEKTKNQGKSTFSSRAIFNEERSTECSYREFLVVGAPLRYIDGLLPLSRLGISDPWELANLACAILKHPADIFATRFRADFKYDPARYAATYEKRPDQREEYDKFRKEQRRDEQLWSICFVFGAVISSVAPSRSQYKYVVAEAEKAARRAASDHAREESRYRRAVGIATFHAVLPFLGDIVHDLTKVKPRFTSDTIFQCAYWKNAVDITLRHVQTMQFEHRYTHAVINRTRIDQRKRMPGGEWSPSERIAGHNLLPPGTNRENVIFSHGRSDISEHTRYRNGLMSERPLSSRAILPEEPPYQPGPSGRYPTLTLSRPAPE</sequence>
<gene>
    <name evidence="3" type="ORF">WM40_03870</name>
</gene>
<keyword evidence="4" id="KW-1185">Reference proteome</keyword>
<accession>A0A0F5K401</accession>
<evidence type="ECO:0000313" key="3">
    <source>
        <dbReference type="EMBL" id="KKB64589.1"/>
    </source>
</evidence>
<dbReference type="Proteomes" id="UP000033618">
    <property type="component" value="Unassembled WGS sequence"/>
</dbReference>
<dbReference type="STRING" id="28092.WM40_03870"/>
<keyword evidence="1" id="KW-0175">Coiled coil</keyword>
<dbReference type="AlphaFoldDB" id="A0A0F5K401"/>
<feature type="region of interest" description="Disordered" evidence="2">
    <location>
        <begin position="421"/>
        <end position="465"/>
    </location>
</feature>
<evidence type="ECO:0000256" key="1">
    <source>
        <dbReference type="SAM" id="Coils"/>
    </source>
</evidence>
<organism evidence="3 4">
    <name type="scientific">Robbsia andropogonis</name>
    <dbReference type="NCBI Taxonomy" id="28092"/>
    <lineage>
        <taxon>Bacteria</taxon>
        <taxon>Pseudomonadati</taxon>
        <taxon>Pseudomonadota</taxon>
        <taxon>Betaproteobacteria</taxon>
        <taxon>Burkholderiales</taxon>
        <taxon>Burkholderiaceae</taxon>
        <taxon>Robbsia</taxon>
    </lineage>
</organism>
<evidence type="ECO:0000313" key="4">
    <source>
        <dbReference type="Proteomes" id="UP000033618"/>
    </source>
</evidence>
<protein>
    <submittedName>
        <fullName evidence="3">Uncharacterized protein</fullName>
    </submittedName>
</protein>
<evidence type="ECO:0000256" key="2">
    <source>
        <dbReference type="SAM" id="MobiDB-lite"/>
    </source>
</evidence>
<reference evidence="3 4" key="1">
    <citation type="submission" date="2015-03" db="EMBL/GenBank/DDBJ databases">
        <title>Draft Genome Sequence of Burkholderia andropogonis type strain ICMP2807, isolated from Sorghum bicolor.</title>
        <authorList>
            <person name="Lopes-Santos L."/>
            <person name="Castro D.B."/>
            <person name="Ottoboni L.M."/>
            <person name="Park D."/>
            <person name="Weirc B.S."/>
            <person name="Destefano S.A."/>
        </authorList>
    </citation>
    <scope>NUCLEOTIDE SEQUENCE [LARGE SCALE GENOMIC DNA]</scope>
    <source>
        <strain evidence="3 4">ICMP2807</strain>
    </source>
</reference>
<dbReference type="EMBL" id="LAQU01000003">
    <property type="protein sequence ID" value="KKB64589.1"/>
    <property type="molecule type" value="Genomic_DNA"/>
</dbReference>